<dbReference type="Gene3D" id="2.170.260.10">
    <property type="entry name" value="paz domain"/>
    <property type="match status" value="1"/>
</dbReference>
<dbReference type="WBParaSite" id="ACAC_0000510101-mRNA-1">
    <property type="protein sequence ID" value="ACAC_0000510101-mRNA-1"/>
    <property type="gene ID" value="ACAC_0000510101"/>
</dbReference>
<reference evidence="3" key="2">
    <citation type="submission" date="2017-02" db="UniProtKB">
        <authorList>
            <consortium name="WormBaseParasite"/>
        </authorList>
    </citation>
    <scope>IDENTIFICATION</scope>
</reference>
<organism evidence="2 3">
    <name type="scientific">Angiostrongylus cantonensis</name>
    <name type="common">Rat lungworm</name>
    <dbReference type="NCBI Taxonomy" id="6313"/>
    <lineage>
        <taxon>Eukaryota</taxon>
        <taxon>Metazoa</taxon>
        <taxon>Ecdysozoa</taxon>
        <taxon>Nematoda</taxon>
        <taxon>Chromadorea</taxon>
        <taxon>Rhabditida</taxon>
        <taxon>Rhabditina</taxon>
        <taxon>Rhabditomorpha</taxon>
        <taxon>Strongyloidea</taxon>
        <taxon>Metastrongylidae</taxon>
        <taxon>Angiostrongylus</taxon>
    </lineage>
</organism>
<proteinExistence type="predicted"/>
<dbReference type="SMART" id="SM00949">
    <property type="entry name" value="PAZ"/>
    <property type="match status" value="1"/>
</dbReference>
<accession>A0A0K0D4V6</accession>
<keyword evidence="2" id="KW-1185">Reference proteome</keyword>
<dbReference type="PANTHER" id="PTHR22891">
    <property type="entry name" value="EUKARYOTIC TRANSLATION INITIATION FACTOR 2C"/>
    <property type="match status" value="1"/>
</dbReference>
<dbReference type="Gene3D" id="3.40.50.2300">
    <property type="match status" value="1"/>
</dbReference>
<protein>
    <submittedName>
        <fullName evidence="3">PAZ domain-containing protein</fullName>
    </submittedName>
</protein>
<evidence type="ECO:0000259" key="1">
    <source>
        <dbReference type="PROSITE" id="PS50821"/>
    </source>
</evidence>
<dbReference type="Proteomes" id="UP000035642">
    <property type="component" value="Unassembled WGS sequence"/>
</dbReference>
<dbReference type="GO" id="GO:0003723">
    <property type="term" value="F:RNA binding"/>
    <property type="evidence" value="ECO:0007669"/>
    <property type="project" value="InterPro"/>
</dbReference>
<dbReference type="CDD" id="cd02846">
    <property type="entry name" value="PAZ_argonaute_like"/>
    <property type="match status" value="1"/>
</dbReference>
<dbReference type="Pfam" id="PF02170">
    <property type="entry name" value="PAZ"/>
    <property type="match status" value="1"/>
</dbReference>
<reference evidence="2" key="1">
    <citation type="submission" date="2012-09" db="EMBL/GenBank/DDBJ databases">
        <authorList>
            <person name="Martin A.A."/>
        </authorList>
    </citation>
    <scope>NUCLEOTIDE SEQUENCE</scope>
</reference>
<dbReference type="InterPro" id="IPR036085">
    <property type="entry name" value="PAZ_dom_sf"/>
</dbReference>
<dbReference type="STRING" id="6313.A0A0K0D4V6"/>
<dbReference type="InterPro" id="IPR003100">
    <property type="entry name" value="PAZ_dom"/>
</dbReference>
<evidence type="ECO:0000313" key="2">
    <source>
        <dbReference type="Proteomes" id="UP000035642"/>
    </source>
</evidence>
<evidence type="ECO:0000313" key="3">
    <source>
        <dbReference type="WBParaSite" id="ACAC_0000510101-mRNA-1"/>
    </source>
</evidence>
<dbReference type="AlphaFoldDB" id="A0A0K0D4V6"/>
<name>A0A0K0D4V6_ANGCA</name>
<dbReference type="SUPFAM" id="SSF101690">
    <property type="entry name" value="PAZ domain"/>
    <property type="match status" value="1"/>
</dbReference>
<dbReference type="PROSITE" id="PS50821">
    <property type="entry name" value="PAZ"/>
    <property type="match status" value="1"/>
</dbReference>
<feature type="domain" description="PAZ" evidence="1">
    <location>
        <begin position="77"/>
        <end position="177"/>
    </location>
</feature>
<sequence>LYDHEAFGFRSDEMAELMDGKYMGIGLSKSVKVLEDDGGKCCPFVVADVKRSAFHADGQNLLDKISQMSVFFDHRTGTSSFSVALSSRPDFLKSILQIIKGLYVTTLYGKKKTFPIGGIGAAANALRFKSANGSHYTIEQYFKKHYNIQLKCPGLFTVSERHKPHSYYPVELLSVAPSQRVTQQQQTPDDVAALIRASATLPQHRLNETKVMKNALGIAPGNPFLERAGINVEKEFTKVIGRILSAPTIVYGGSGKATVNNCKWIWDRAQFLRPAKLLNWAVCVTLTQGDLQRVPVKSYIERIENRCRSHGMQVATVSEVFYLKRQNYDGVKVGSITIVVIRHTFVDLNRSSCRLFFLK</sequence>